<evidence type="ECO:0000256" key="3">
    <source>
        <dbReference type="ARBA" id="ARBA00022989"/>
    </source>
</evidence>
<feature type="transmembrane region" description="Helical" evidence="5">
    <location>
        <begin position="141"/>
        <end position="160"/>
    </location>
</feature>
<keyword evidence="2 5" id="KW-0812">Transmembrane</keyword>
<sequence>MVGVFASWRTQRWITLAFGCVLMLCAGTVYLLPAWSDGLRAQAHLSISSFNTVATGLNAGTWLGVIGGVLYDHVGPKPTGIAAGLLLFLGYFGIKLAVQHYAKTWLITVLALVVGQGSGFFYTVALNTSVKNFGPNSRGKVVGLLVCFFGLCSGIFTVFLKGFFPSANSGHLPQFLLFLALVTSCTGLIATFFQRLLFVADKTSLPPSMHPLTPADATPPPAEPLRITIAESENKIEEADCISCRLTLSLMFRASRFRSGGTPFIYLKFSVCNTFGRLFSGHISDTFARRLPRPAFLVMAALLMAIVQVIFAFASVNLLYLGAVLLGLAYGSFFCLVPTLTAEAFGVVHFGANYGLQGLAPAAGSELLSTLMAGGMADDRQRHHFVNVTSDHGHDHALHCLGPACYRVSLLVNAGLCVFAALIAVVITIRQRTGRADTLLKHSHSAIKQS</sequence>
<proteinExistence type="predicted"/>
<name>F2TZI0_SALR5</name>
<dbReference type="RefSeq" id="XP_004997960.1">
    <property type="nucleotide sequence ID" value="XM_004997903.1"/>
</dbReference>
<feature type="transmembrane region" description="Helical" evidence="5">
    <location>
        <begin position="52"/>
        <end position="71"/>
    </location>
</feature>
<feature type="transmembrane region" description="Helical" evidence="5">
    <location>
        <begin position="172"/>
        <end position="193"/>
    </location>
</feature>
<feature type="transmembrane region" description="Helical" evidence="5">
    <location>
        <begin position="295"/>
        <end position="314"/>
    </location>
</feature>
<dbReference type="PANTHER" id="PTHR21576:SF158">
    <property type="entry name" value="RIBOSOMAL RNA-PROCESSING PROTEIN 12-LIKE CONSERVED DOMAIN-CONTAINING PROTEIN"/>
    <property type="match status" value="1"/>
</dbReference>
<evidence type="ECO:0000313" key="7">
    <source>
        <dbReference type="EMBL" id="EGD79004.1"/>
    </source>
</evidence>
<keyword evidence="3 5" id="KW-1133">Transmembrane helix</keyword>
<dbReference type="OrthoDB" id="410267at2759"/>
<feature type="transmembrane region" description="Helical" evidence="5">
    <location>
        <begin position="320"/>
        <end position="340"/>
    </location>
</feature>
<dbReference type="EMBL" id="GL832957">
    <property type="protein sequence ID" value="EGD79004.1"/>
    <property type="molecule type" value="Genomic_DNA"/>
</dbReference>
<dbReference type="OMA" id="PTMWWLA"/>
<evidence type="ECO:0000256" key="5">
    <source>
        <dbReference type="SAM" id="Phobius"/>
    </source>
</evidence>
<dbReference type="InParanoid" id="F2TZI0"/>
<reference evidence="7" key="1">
    <citation type="submission" date="2009-08" db="EMBL/GenBank/DDBJ databases">
        <title>Annotation of Salpingoeca rosetta.</title>
        <authorList>
            <consortium name="The Broad Institute Genome Sequencing Platform"/>
            <person name="Russ C."/>
            <person name="Cuomo C."/>
            <person name="Burger G."/>
            <person name="Gray M.W."/>
            <person name="Holland P.W.H."/>
            <person name="King N."/>
            <person name="Lang F.B.F."/>
            <person name="Roger A.J."/>
            <person name="Ruiz-Trillo I."/>
            <person name="Young S.K."/>
            <person name="Zeng Q."/>
            <person name="Gargeya S."/>
            <person name="Alvarado L."/>
            <person name="Berlin A."/>
            <person name="Chapman S.B."/>
            <person name="Chen Z."/>
            <person name="Freedman E."/>
            <person name="Gellesch M."/>
            <person name="Goldberg J."/>
            <person name="Griggs A."/>
            <person name="Gujja S."/>
            <person name="Heilman E."/>
            <person name="Heiman D."/>
            <person name="Howarth C."/>
            <person name="Mehta T."/>
            <person name="Neiman D."/>
            <person name="Pearson M."/>
            <person name="Roberts A."/>
            <person name="Saif S."/>
            <person name="Shea T."/>
            <person name="Shenoy N."/>
            <person name="Sisk P."/>
            <person name="Stolte C."/>
            <person name="Sykes S."/>
            <person name="White J."/>
            <person name="Yandava C."/>
            <person name="Haas B."/>
            <person name="Nusbaum C."/>
            <person name="Birren B."/>
        </authorList>
    </citation>
    <scope>NUCLEOTIDE SEQUENCE [LARGE SCALE GENOMIC DNA]</scope>
    <source>
        <strain evidence="7">ATCC 50818</strain>
    </source>
</reference>
<dbReference type="Proteomes" id="UP000007799">
    <property type="component" value="Unassembled WGS sequence"/>
</dbReference>
<organism evidence="8">
    <name type="scientific">Salpingoeca rosetta (strain ATCC 50818 / BSB-021)</name>
    <dbReference type="NCBI Taxonomy" id="946362"/>
    <lineage>
        <taxon>Eukaryota</taxon>
        <taxon>Choanoflagellata</taxon>
        <taxon>Craspedida</taxon>
        <taxon>Salpingoecidae</taxon>
        <taxon>Salpingoeca</taxon>
    </lineage>
</organism>
<feature type="domain" description="Nodulin-like" evidence="6">
    <location>
        <begin position="12"/>
        <end position="195"/>
    </location>
</feature>
<dbReference type="AlphaFoldDB" id="F2TZI0"/>
<keyword evidence="8" id="KW-1185">Reference proteome</keyword>
<evidence type="ECO:0000256" key="1">
    <source>
        <dbReference type="ARBA" id="ARBA00004141"/>
    </source>
</evidence>
<dbReference type="PANTHER" id="PTHR21576">
    <property type="entry name" value="UNCHARACTERIZED NODULIN-LIKE PROTEIN"/>
    <property type="match status" value="1"/>
</dbReference>
<gene>
    <name evidence="7" type="ORF">PTSG_01975</name>
</gene>
<comment type="subcellular location">
    <subcellularLocation>
        <location evidence="1">Membrane</location>
        <topology evidence="1">Multi-pass membrane protein</topology>
    </subcellularLocation>
</comment>
<dbReference type="GO" id="GO:0022857">
    <property type="term" value="F:transmembrane transporter activity"/>
    <property type="evidence" value="ECO:0007669"/>
    <property type="project" value="InterPro"/>
</dbReference>
<dbReference type="SUPFAM" id="SSF103473">
    <property type="entry name" value="MFS general substrate transporter"/>
    <property type="match status" value="1"/>
</dbReference>
<feature type="transmembrane region" description="Helical" evidence="5">
    <location>
        <begin position="104"/>
        <end position="129"/>
    </location>
</feature>
<dbReference type="Gene3D" id="1.20.1250.20">
    <property type="entry name" value="MFS general substrate transporter like domains"/>
    <property type="match status" value="2"/>
</dbReference>
<dbReference type="InterPro" id="IPR011701">
    <property type="entry name" value="MFS"/>
</dbReference>
<dbReference type="InterPro" id="IPR010658">
    <property type="entry name" value="Nodulin-like"/>
</dbReference>
<evidence type="ECO:0000256" key="4">
    <source>
        <dbReference type="ARBA" id="ARBA00023136"/>
    </source>
</evidence>
<evidence type="ECO:0000259" key="6">
    <source>
        <dbReference type="Pfam" id="PF06813"/>
    </source>
</evidence>
<dbReference type="Pfam" id="PF07690">
    <property type="entry name" value="MFS_1"/>
    <property type="match status" value="1"/>
</dbReference>
<accession>F2TZI0</accession>
<evidence type="ECO:0000256" key="2">
    <source>
        <dbReference type="ARBA" id="ARBA00022692"/>
    </source>
</evidence>
<dbReference type="GO" id="GO:0016020">
    <property type="term" value="C:membrane"/>
    <property type="evidence" value="ECO:0007669"/>
    <property type="project" value="UniProtKB-SubCell"/>
</dbReference>
<dbReference type="eggNOG" id="ENOG502S2BF">
    <property type="taxonomic scope" value="Eukaryota"/>
</dbReference>
<dbReference type="Pfam" id="PF06813">
    <property type="entry name" value="Nodulin-like"/>
    <property type="match status" value="1"/>
</dbReference>
<dbReference type="KEGG" id="sre:PTSG_01975"/>
<evidence type="ECO:0000313" key="8">
    <source>
        <dbReference type="Proteomes" id="UP000007799"/>
    </source>
</evidence>
<protein>
    <recommendedName>
        <fullName evidence="6">Nodulin-like domain-containing protein</fullName>
    </recommendedName>
</protein>
<keyword evidence="4 5" id="KW-0472">Membrane</keyword>
<dbReference type="GeneID" id="16078556"/>
<dbReference type="STRING" id="946362.F2TZI0"/>
<feature type="transmembrane region" description="Helical" evidence="5">
    <location>
        <begin position="78"/>
        <end position="98"/>
    </location>
</feature>
<feature type="transmembrane region" description="Helical" evidence="5">
    <location>
        <begin position="12"/>
        <end position="32"/>
    </location>
</feature>
<dbReference type="InterPro" id="IPR036259">
    <property type="entry name" value="MFS_trans_sf"/>
</dbReference>
<feature type="transmembrane region" description="Helical" evidence="5">
    <location>
        <begin position="410"/>
        <end position="429"/>
    </location>
</feature>